<evidence type="ECO:0000313" key="2">
    <source>
        <dbReference type="EMBL" id="MBW8269656.1"/>
    </source>
</evidence>
<dbReference type="Gene3D" id="2.40.10.10">
    <property type="entry name" value="Trypsin-like serine proteases"/>
    <property type="match status" value="1"/>
</dbReference>
<organism evidence="2 3">
    <name type="scientific">Caldovatus aquaticus</name>
    <dbReference type="NCBI Taxonomy" id="2865671"/>
    <lineage>
        <taxon>Bacteria</taxon>
        <taxon>Pseudomonadati</taxon>
        <taxon>Pseudomonadota</taxon>
        <taxon>Alphaproteobacteria</taxon>
        <taxon>Acetobacterales</taxon>
        <taxon>Roseomonadaceae</taxon>
        <taxon>Caldovatus</taxon>
    </lineage>
</organism>
<dbReference type="InterPro" id="IPR009003">
    <property type="entry name" value="Peptidase_S1_PA"/>
</dbReference>
<gene>
    <name evidence="2" type="ORF">K1J50_09175</name>
</gene>
<feature type="compositionally biased region" description="Basic and acidic residues" evidence="1">
    <location>
        <begin position="139"/>
        <end position="151"/>
    </location>
</feature>
<dbReference type="EMBL" id="JAHZUY010000019">
    <property type="protein sequence ID" value="MBW8269656.1"/>
    <property type="molecule type" value="Genomic_DNA"/>
</dbReference>
<sequence length="231" mass="24758">MQTELGARCTGALVGPRLVLTAARCLRGRGGAGMVRPESVHFLLGYHLGGWTAHARVAAFATGAGFTPHPVRPGTRWRCCAGRCRRTRRSCWPDISRTGRRCCSPARAAGSSASSAARRGKACWCTTAPARAAAPSRPARSDRCRTGRADGGEGGARLPARIGARIGDLLGRPRRAHRADAAAGGEQRRGRGQQHRRRERRRPAPARRRHHASRSFHSAAMRATFAGAVPP</sequence>
<reference evidence="2 3" key="1">
    <citation type="submission" date="2021-08" db="EMBL/GenBank/DDBJ databases">
        <title>Caldovatus sediminis gen. nov., sp. nov., a moderately thermophilic bacterium isolated from a hot spring.</title>
        <authorList>
            <person name="Hu C.-J."/>
            <person name="Li W.-J."/>
            <person name="Xian W.-D."/>
        </authorList>
    </citation>
    <scope>NUCLEOTIDE SEQUENCE [LARGE SCALE GENOMIC DNA]</scope>
    <source>
        <strain evidence="2 3">SYSU G05006</strain>
    </source>
</reference>
<comment type="caution">
    <text evidence="2">The sequence shown here is derived from an EMBL/GenBank/DDBJ whole genome shotgun (WGS) entry which is preliminary data.</text>
</comment>
<proteinExistence type="predicted"/>
<name>A0ABS7F207_9PROT</name>
<keyword evidence="3" id="KW-1185">Reference proteome</keyword>
<dbReference type="SUPFAM" id="SSF50494">
    <property type="entry name" value="Trypsin-like serine proteases"/>
    <property type="match status" value="1"/>
</dbReference>
<dbReference type="InterPro" id="IPR043504">
    <property type="entry name" value="Peptidase_S1_PA_chymotrypsin"/>
</dbReference>
<evidence type="ECO:0000256" key="1">
    <source>
        <dbReference type="SAM" id="MobiDB-lite"/>
    </source>
</evidence>
<feature type="region of interest" description="Disordered" evidence="1">
    <location>
        <begin position="135"/>
        <end position="231"/>
    </location>
</feature>
<protein>
    <recommendedName>
        <fullName evidence="4">Peptidase S1 domain-containing protein</fullName>
    </recommendedName>
</protein>
<feature type="compositionally biased region" description="Basic residues" evidence="1">
    <location>
        <begin position="190"/>
        <end position="214"/>
    </location>
</feature>
<evidence type="ECO:0008006" key="4">
    <source>
        <dbReference type="Google" id="ProtNLM"/>
    </source>
</evidence>
<evidence type="ECO:0000313" key="3">
    <source>
        <dbReference type="Proteomes" id="UP001519924"/>
    </source>
</evidence>
<dbReference type="Proteomes" id="UP001519924">
    <property type="component" value="Unassembled WGS sequence"/>
</dbReference>
<accession>A0ABS7F207</accession>